<sequence length="220" mass="24547">MKDFHPVGGGIAARPTDIAFPSLTRIRQVLADHRPVTAPVSGRKRAAVAMLLHQRPTGPEMLFIERASDPRDPWSGNLAFPGGRIDPQDADARAAAERETREEIGFDLSAAEYLGRLDDIRGAYLPVQIACFVYLLPQLQPPTLNEEVETLFWFPCRELLNPERHGEFSLLWGDRPRSVRGIDLLGPGRPILWGITYRLVVQFLVLIGCLGTECLQVIDD</sequence>
<dbReference type="PANTHER" id="PTHR12992">
    <property type="entry name" value="NUDIX HYDROLASE"/>
    <property type="match status" value="1"/>
</dbReference>
<evidence type="ECO:0000256" key="2">
    <source>
        <dbReference type="ARBA" id="ARBA00001946"/>
    </source>
</evidence>
<evidence type="ECO:0000313" key="8">
    <source>
        <dbReference type="EMBL" id="TYO98266.1"/>
    </source>
</evidence>
<dbReference type="GO" id="GO:0046872">
    <property type="term" value="F:metal ion binding"/>
    <property type="evidence" value="ECO:0007669"/>
    <property type="project" value="UniProtKB-KW"/>
</dbReference>
<dbReference type="Proteomes" id="UP000324159">
    <property type="component" value="Unassembled WGS sequence"/>
</dbReference>
<name>A0A5D3WHJ7_9BACT</name>
<dbReference type="InterPro" id="IPR015797">
    <property type="entry name" value="NUDIX_hydrolase-like_dom_sf"/>
</dbReference>
<evidence type="ECO:0000256" key="1">
    <source>
        <dbReference type="ARBA" id="ARBA00001936"/>
    </source>
</evidence>
<evidence type="ECO:0000313" key="9">
    <source>
        <dbReference type="Proteomes" id="UP000324159"/>
    </source>
</evidence>
<keyword evidence="4" id="KW-0378">Hydrolase</keyword>
<dbReference type="CDD" id="cd03426">
    <property type="entry name" value="NUDIX_CoAse_Nudt7"/>
    <property type="match status" value="1"/>
</dbReference>
<gene>
    <name evidence="8" type="ORF">EDC39_10761</name>
</gene>
<dbReference type="PANTHER" id="PTHR12992:SF11">
    <property type="entry name" value="MITOCHONDRIAL COENZYME A DIPHOSPHATASE NUDT8"/>
    <property type="match status" value="1"/>
</dbReference>
<evidence type="ECO:0000256" key="4">
    <source>
        <dbReference type="ARBA" id="ARBA00022801"/>
    </source>
</evidence>
<accession>A0A5D3WHJ7</accession>
<dbReference type="SUPFAM" id="SSF55811">
    <property type="entry name" value="Nudix"/>
    <property type="match status" value="1"/>
</dbReference>
<dbReference type="RefSeq" id="WP_148896036.1">
    <property type="nucleotide sequence ID" value="NZ_VNIB01000007.1"/>
</dbReference>
<comment type="cofactor">
    <cofactor evidence="2">
        <name>Mg(2+)</name>
        <dbReference type="ChEBI" id="CHEBI:18420"/>
    </cofactor>
</comment>
<organism evidence="8 9">
    <name type="scientific">Geothermobacter ehrlichii</name>
    <dbReference type="NCBI Taxonomy" id="213224"/>
    <lineage>
        <taxon>Bacteria</taxon>
        <taxon>Pseudomonadati</taxon>
        <taxon>Thermodesulfobacteriota</taxon>
        <taxon>Desulfuromonadia</taxon>
        <taxon>Desulfuromonadales</taxon>
        <taxon>Geothermobacteraceae</taxon>
        <taxon>Geothermobacter</taxon>
    </lineage>
</organism>
<evidence type="ECO:0000256" key="5">
    <source>
        <dbReference type="ARBA" id="ARBA00022842"/>
    </source>
</evidence>
<evidence type="ECO:0000256" key="6">
    <source>
        <dbReference type="ARBA" id="ARBA00023211"/>
    </source>
</evidence>
<dbReference type="AlphaFoldDB" id="A0A5D3WHJ7"/>
<dbReference type="OrthoDB" id="289720at2"/>
<comment type="cofactor">
    <cofactor evidence="1">
        <name>Mn(2+)</name>
        <dbReference type="ChEBI" id="CHEBI:29035"/>
    </cofactor>
</comment>
<dbReference type="EMBL" id="VNIB01000007">
    <property type="protein sequence ID" value="TYO98266.1"/>
    <property type="molecule type" value="Genomic_DNA"/>
</dbReference>
<proteinExistence type="predicted"/>
<evidence type="ECO:0000256" key="3">
    <source>
        <dbReference type="ARBA" id="ARBA00022723"/>
    </source>
</evidence>
<keyword evidence="6" id="KW-0464">Manganese</keyword>
<comment type="caution">
    <text evidence="8">The sequence shown here is derived from an EMBL/GenBank/DDBJ whole genome shotgun (WGS) entry which is preliminary data.</text>
</comment>
<reference evidence="8 9" key="1">
    <citation type="submission" date="2019-07" db="EMBL/GenBank/DDBJ databases">
        <title>Genomic Encyclopedia of Type Strains, Phase IV (KMG-IV): sequencing the most valuable type-strain genomes for metagenomic binning, comparative biology and taxonomic classification.</title>
        <authorList>
            <person name="Goeker M."/>
        </authorList>
    </citation>
    <scope>NUCLEOTIDE SEQUENCE [LARGE SCALE GENOMIC DNA]</scope>
    <source>
        <strain evidence="8 9">SS015</strain>
    </source>
</reference>
<dbReference type="Gene3D" id="3.90.79.10">
    <property type="entry name" value="Nucleoside Triphosphate Pyrophosphohydrolase"/>
    <property type="match status" value="1"/>
</dbReference>
<dbReference type="GO" id="GO:0010945">
    <property type="term" value="F:coenzyme A diphosphatase activity"/>
    <property type="evidence" value="ECO:0007669"/>
    <property type="project" value="InterPro"/>
</dbReference>
<keyword evidence="9" id="KW-1185">Reference proteome</keyword>
<feature type="domain" description="Nudix hydrolase" evidence="7">
    <location>
        <begin position="42"/>
        <end position="176"/>
    </location>
</feature>
<dbReference type="Pfam" id="PF00293">
    <property type="entry name" value="NUDIX"/>
    <property type="match status" value="1"/>
</dbReference>
<keyword evidence="3" id="KW-0479">Metal-binding</keyword>
<dbReference type="PROSITE" id="PS51462">
    <property type="entry name" value="NUDIX"/>
    <property type="match status" value="1"/>
</dbReference>
<protein>
    <submittedName>
        <fullName evidence="8">8-oxo-dGTP pyrophosphatase MutT (NUDIX family)</fullName>
    </submittedName>
</protein>
<dbReference type="InterPro" id="IPR045121">
    <property type="entry name" value="CoAse"/>
</dbReference>
<keyword evidence="5" id="KW-0460">Magnesium</keyword>
<evidence type="ECO:0000259" key="7">
    <source>
        <dbReference type="PROSITE" id="PS51462"/>
    </source>
</evidence>
<dbReference type="InterPro" id="IPR000086">
    <property type="entry name" value="NUDIX_hydrolase_dom"/>
</dbReference>